<proteinExistence type="predicted"/>
<dbReference type="EMBL" id="AP018203">
    <property type="protein sequence ID" value="BAY56594.1"/>
    <property type="molecule type" value="Genomic_DNA"/>
</dbReference>
<reference evidence="1 2" key="1">
    <citation type="submission" date="2017-06" db="EMBL/GenBank/DDBJ databases">
        <title>Genome sequencing of cyanobaciteial culture collection at National Institute for Environmental Studies (NIES).</title>
        <authorList>
            <person name="Hirose Y."/>
            <person name="Shimura Y."/>
            <person name="Fujisawa T."/>
            <person name="Nakamura Y."/>
            <person name="Kawachi M."/>
        </authorList>
    </citation>
    <scope>NUCLEOTIDE SEQUENCE [LARGE SCALE GENOMIC DNA]</scope>
    <source>
        <strain evidence="1 2">NIES-2135</strain>
    </source>
</reference>
<sequence>MLNPSEQIEQYFGLDRSPWKLLNLQSRLKKAKSPEARAAINQEIENTVRSLALLYSNLHQEGYQSGLEFGKQNAQFYADAEQYQQRAPHLKIEVRRHDRTPVMVVNGRTID</sequence>
<accession>A0A1Z4JIN8</accession>
<protein>
    <submittedName>
        <fullName evidence="1">Uncharacterized protein</fullName>
    </submittedName>
</protein>
<gene>
    <name evidence="1" type="ORF">NIES2135_34280</name>
</gene>
<name>A0A1Z4JIN8_LEPBY</name>
<dbReference type="AlphaFoldDB" id="A0A1Z4JIN8"/>
<dbReference type="Proteomes" id="UP000217895">
    <property type="component" value="Chromosome"/>
</dbReference>
<keyword evidence="2" id="KW-1185">Reference proteome</keyword>
<organism evidence="1 2">
    <name type="scientific">Leptolyngbya boryana NIES-2135</name>
    <dbReference type="NCBI Taxonomy" id="1973484"/>
    <lineage>
        <taxon>Bacteria</taxon>
        <taxon>Bacillati</taxon>
        <taxon>Cyanobacteriota</taxon>
        <taxon>Cyanophyceae</taxon>
        <taxon>Leptolyngbyales</taxon>
        <taxon>Leptolyngbyaceae</taxon>
        <taxon>Leptolyngbya group</taxon>
        <taxon>Leptolyngbya</taxon>
    </lineage>
</organism>
<evidence type="ECO:0000313" key="1">
    <source>
        <dbReference type="EMBL" id="BAY56594.1"/>
    </source>
</evidence>
<evidence type="ECO:0000313" key="2">
    <source>
        <dbReference type="Proteomes" id="UP000217895"/>
    </source>
</evidence>